<evidence type="ECO:0000256" key="2">
    <source>
        <dbReference type="ARBA" id="ARBA00008834"/>
    </source>
</evidence>
<dbReference type="PROSITE" id="PS50082">
    <property type="entry name" value="WD_REPEATS_2"/>
    <property type="match status" value="1"/>
</dbReference>
<dbReference type="InterPro" id="IPR015943">
    <property type="entry name" value="WD40/YVTN_repeat-like_dom_sf"/>
</dbReference>
<dbReference type="InterPro" id="IPR001841">
    <property type="entry name" value="Znf_RING"/>
</dbReference>
<feature type="region of interest" description="Disordered" evidence="14">
    <location>
        <begin position="950"/>
        <end position="982"/>
    </location>
</feature>
<keyword evidence="6" id="KW-0677">Repeat</keyword>
<keyword evidence="11" id="KW-0479">Metal-binding</keyword>
<comment type="subcellular location">
    <subcellularLocation>
        <location evidence="1">Secreted</location>
    </subcellularLocation>
</comment>
<dbReference type="GeneID" id="89921583"/>
<dbReference type="EMBL" id="JAVRRT010000001">
    <property type="protein sequence ID" value="KAK5175095.1"/>
    <property type="molecule type" value="Genomic_DNA"/>
</dbReference>
<dbReference type="GO" id="GO:0008270">
    <property type="term" value="F:zinc ion binding"/>
    <property type="evidence" value="ECO:0007669"/>
    <property type="project" value="UniProtKB-KW"/>
</dbReference>
<keyword evidence="10" id="KW-0961">Cell wall biogenesis/degradation</keyword>
<feature type="compositionally biased region" description="Basic and acidic residues" evidence="14">
    <location>
        <begin position="870"/>
        <end position="882"/>
    </location>
</feature>
<dbReference type="InterPro" id="IPR012334">
    <property type="entry name" value="Pectin_lyas_fold"/>
</dbReference>
<evidence type="ECO:0000313" key="17">
    <source>
        <dbReference type="Proteomes" id="UP001337655"/>
    </source>
</evidence>
<dbReference type="Gene3D" id="2.160.20.10">
    <property type="entry name" value="Single-stranded right-handed beta-helix, Pectin lyase-like"/>
    <property type="match status" value="1"/>
</dbReference>
<reference evidence="16 17" key="1">
    <citation type="submission" date="2023-08" db="EMBL/GenBank/DDBJ databases">
        <title>Black Yeasts Isolated from many extreme environments.</title>
        <authorList>
            <person name="Coleine C."/>
            <person name="Stajich J.E."/>
            <person name="Selbmann L."/>
        </authorList>
    </citation>
    <scope>NUCLEOTIDE SEQUENCE [LARGE SCALE GENOMIC DNA]</scope>
    <source>
        <strain evidence="16 17">CCFEE 5935</strain>
    </source>
</reference>
<feature type="repeat" description="WD" evidence="12">
    <location>
        <begin position="98"/>
        <end position="140"/>
    </location>
</feature>
<dbReference type="Proteomes" id="UP001337655">
    <property type="component" value="Unassembled WGS sequence"/>
</dbReference>
<accession>A0AAV9PNJ3</accession>
<evidence type="ECO:0000256" key="12">
    <source>
        <dbReference type="PROSITE-ProRule" id="PRU00221"/>
    </source>
</evidence>
<dbReference type="InterPro" id="IPR036322">
    <property type="entry name" value="WD40_repeat_dom_sf"/>
</dbReference>
<feature type="compositionally biased region" description="Polar residues" evidence="14">
    <location>
        <begin position="913"/>
        <end position="924"/>
    </location>
</feature>
<evidence type="ECO:0000256" key="6">
    <source>
        <dbReference type="ARBA" id="ARBA00022737"/>
    </source>
</evidence>
<gene>
    <name evidence="16" type="ORF">LTR77_000232</name>
</gene>
<dbReference type="RefSeq" id="XP_064663733.1">
    <property type="nucleotide sequence ID" value="XM_064797499.1"/>
</dbReference>
<organism evidence="16 17">
    <name type="scientific">Saxophila tyrrhenica</name>
    <dbReference type="NCBI Taxonomy" id="1690608"/>
    <lineage>
        <taxon>Eukaryota</taxon>
        <taxon>Fungi</taxon>
        <taxon>Dikarya</taxon>
        <taxon>Ascomycota</taxon>
        <taxon>Pezizomycotina</taxon>
        <taxon>Dothideomycetes</taxon>
        <taxon>Dothideomycetidae</taxon>
        <taxon>Mycosphaerellales</taxon>
        <taxon>Extremaceae</taxon>
        <taxon>Saxophila</taxon>
    </lineage>
</organism>
<dbReference type="PANTHER" id="PTHR31736:SF8">
    <property type="entry name" value="PUTATIVE (AFU_ORTHOLOGUE AFUA_7G06410)-RELATED"/>
    <property type="match status" value="1"/>
</dbReference>
<comment type="similarity">
    <text evidence="2 13">Belongs to the glycosyl hydrolase 28 family.</text>
</comment>
<name>A0AAV9PNJ3_9PEZI</name>
<dbReference type="GO" id="GO:0004650">
    <property type="term" value="F:polygalacturonase activity"/>
    <property type="evidence" value="ECO:0007669"/>
    <property type="project" value="InterPro"/>
</dbReference>
<keyword evidence="9 13" id="KW-0326">Glycosidase</keyword>
<feature type="compositionally biased region" description="Polar residues" evidence="14">
    <location>
        <begin position="356"/>
        <end position="373"/>
    </location>
</feature>
<dbReference type="GO" id="GO:0071555">
    <property type="term" value="P:cell wall organization"/>
    <property type="evidence" value="ECO:0007669"/>
    <property type="project" value="UniProtKB-KW"/>
</dbReference>
<dbReference type="InterPro" id="IPR001680">
    <property type="entry name" value="WD40_rpt"/>
</dbReference>
<dbReference type="PROSITE" id="PS50089">
    <property type="entry name" value="ZF_RING_2"/>
    <property type="match status" value="1"/>
</dbReference>
<dbReference type="GO" id="GO:0005576">
    <property type="term" value="C:extracellular region"/>
    <property type="evidence" value="ECO:0007669"/>
    <property type="project" value="UniProtKB-SubCell"/>
</dbReference>
<dbReference type="GO" id="GO:0035859">
    <property type="term" value="C:Seh1-associated complex"/>
    <property type="evidence" value="ECO:0007669"/>
    <property type="project" value="UniProtKB-ARBA"/>
</dbReference>
<dbReference type="InterPro" id="IPR011050">
    <property type="entry name" value="Pectin_lyase_fold/virulence"/>
</dbReference>
<evidence type="ECO:0000256" key="1">
    <source>
        <dbReference type="ARBA" id="ARBA00004613"/>
    </source>
</evidence>
<evidence type="ECO:0000256" key="4">
    <source>
        <dbReference type="ARBA" id="ARBA00022574"/>
    </source>
</evidence>
<dbReference type="SMART" id="SM00710">
    <property type="entry name" value="PbH1"/>
    <property type="match status" value="3"/>
</dbReference>
<keyword evidence="11" id="KW-0863">Zinc-finger</keyword>
<evidence type="ECO:0000256" key="8">
    <source>
        <dbReference type="ARBA" id="ARBA00023180"/>
    </source>
</evidence>
<dbReference type="GO" id="GO:0045490">
    <property type="term" value="P:pectin catabolic process"/>
    <property type="evidence" value="ECO:0007669"/>
    <property type="project" value="UniProtKB-ARBA"/>
</dbReference>
<dbReference type="SMART" id="SM00320">
    <property type="entry name" value="WD40"/>
    <property type="match status" value="3"/>
</dbReference>
<evidence type="ECO:0000256" key="11">
    <source>
        <dbReference type="PROSITE-ProRule" id="PRU00175"/>
    </source>
</evidence>
<comment type="caution">
    <text evidence="16">The sequence shown here is derived from an EMBL/GenBank/DDBJ whole genome shotgun (WGS) entry which is preliminary data.</text>
</comment>
<protein>
    <recommendedName>
        <fullName evidence="15">RING-type domain-containing protein</fullName>
    </recommendedName>
</protein>
<dbReference type="Pfam" id="PF00295">
    <property type="entry name" value="Glyco_hydro_28"/>
    <property type="match status" value="1"/>
</dbReference>
<dbReference type="Gene3D" id="2.130.10.10">
    <property type="entry name" value="YVTN repeat-like/Quinoprotein amine dehydrogenase"/>
    <property type="match status" value="1"/>
</dbReference>
<sequence length="1727" mass="188343">MDDEDEWDEDDGHFTGKTLDAATLNSSLGVHYHNGRITVLKPGAPDETLETTSIALLSGLRRLPVLALSDGPSNLFALSEGPVIRVYELSSLSIVCTLSGNGRTVTALQWMPQRTTTLVAGCIDGSVALWDVHSAKRPYLRLAAHAGLCSGLSTQPNSTNMIASVHQDQTLIWNLDHTSSRPVARLSAEQKSFGSVAWRPGNSGHLAVCTSDGILKVYDANDAALLKRNGTGLSSSDSEDSDDVGGSVLRPDLHKPREIASLVLSEALSQIQWINSDLLLLLDERNNEAVVLDFNENERMIGHYWSCELPSQTVALHIQYLHGTACIVTIGKRGIESHDLRSDVHNRLVSMPSKEQVASFSLPTSPGVNQTAKGAQKVPSGNEDMGKSFSMTPVPISSQHTSTSSFAKTSRQLQRTRRLSRLSGTAHPSAVEKTSAASQPQSMTSSLELPKPDSEHDSPMPFLSPSIPARRSPQTVIASLDDSIFRLPPLPDSSLDSGHAPPLMPDNDDDDSEDETFVDRLQGSATFLPGGINVPLPKACGALFAPNGQLLTFFPSRPRSAVMEREALPAARTPMRRHQRRSGKIARLFPTFGNLMDDSGASDSDESDSVVSDDFDLDEAEDLFPNFQMPQSSFQSQHSWQARTSPSRNDFRLEPQVQTNINIAVHDLDDAVLPLRIQRLLAHEYRILRDDAGSGAGVCEHNAEVAGSNGLTNNALIWRLIGLLLEDKVPVEALQRAGDDKSVLVVAQTAVSCARIESDLELSTFPKQIDNFGRLRWADDPLGEAWLVRRIFEWAEACADVQHLACFAAVLAEADRKKHGEETNIGQSFYSKFPTYGLDYFTDASLATLPPRTTFQETPVLRARRPTNVVEEKSPPKLHRDSTTISRTSSQLATPHVDPTGTTPPFSLPALSRQGSRLSASGSASPEAHRSSFSAAAKYYAQSISDKFTSYSTYGTSPPTRKTGMSVSPSNNELSSSLPSGSWSKTVSFAAPSATAVTARGSLLSKSFEEQLEDPYDSDKTIEDSSLPHTPKSGTGDVLVRHKNQHAFDDEISGGAKAPFLSDDVARKAQVWVQHYAESLRNWGMMMKATELEKMIAPADTEIGSRVTSHAEDEGVVPMREEDASKIETCAICTTVLRSTEQICLQCLHTSHLDCLADYSVASADEDFTCPAGCGCNCSRLELVMEEVKPALQAARPVYRKKPSFTDPRRWRARIEGDSGPPAFAAELCLVKHFCKSLSAPRPDDEQPRRENLHHAPLASLISYSAPRLPVVDQDDIAASLSQSNTRHDHRSPRHRNTFATLETRQARPEGPPYNGFTSRPPRTKKCVVEACNDPSKDDAPAIRRAFQQCHEDAHVLFENSTYYVHTVLNTTGLRNVDVEVKGTLMWDNSDIDYWRNNSLYIGFQNQTSAWFFGGDQVHCYGHGYGTLNGNGQVWYTYSNGTSNLHGRPHAITISDTTDSVVEGLNFVKSQMWTSTVIRSERVLLQDIYVNNSCEPGVGTFDRCNVNTDGCDTVYANNITFKRWTVDNGDDGIALKQNSTNIYVEDSEFYNGVAGIAFGSIGQYPGQIEVIENFTARNLYNSNTKYAAYLKTWTGLNKGYPPNGGGGGLGHAMNLSCIDFTTNNVSLPWAINQKTSYNGQPGGENTSRFQIGDMHLDNASGTVVGPFEAAFQCSGASPCDSIQISDNSFTTLSNGTAATGVRCSNVVDPMGFNCTADCGSQDELCPS</sequence>
<keyword evidence="17" id="KW-1185">Reference proteome</keyword>
<evidence type="ECO:0000256" key="3">
    <source>
        <dbReference type="ARBA" id="ARBA00022525"/>
    </source>
</evidence>
<proteinExistence type="inferred from homology"/>
<evidence type="ECO:0000259" key="15">
    <source>
        <dbReference type="PROSITE" id="PS50089"/>
    </source>
</evidence>
<dbReference type="InterPro" id="IPR000743">
    <property type="entry name" value="Glyco_hydro_28"/>
</dbReference>
<dbReference type="PROSITE" id="PS00678">
    <property type="entry name" value="WD_REPEATS_1"/>
    <property type="match status" value="1"/>
</dbReference>
<feature type="region of interest" description="Disordered" evidence="14">
    <location>
        <begin position="355"/>
        <end position="470"/>
    </location>
</feature>
<dbReference type="InterPro" id="IPR006626">
    <property type="entry name" value="PbH1"/>
</dbReference>
<feature type="region of interest" description="Disordered" evidence="14">
    <location>
        <begin position="488"/>
        <end position="514"/>
    </location>
</feature>
<feature type="domain" description="RING-type" evidence="15">
    <location>
        <begin position="1130"/>
        <end position="1171"/>
    </location>
</feature>
<keyword evidence="7 13" id="KW-0378">Hydrolase</keyword>
<evidence type="ECO:0000256" key="7">
    <source>
        <dbReference type="ARBA" id="ARBA00022801"/>
    </source>
</evidence>
<dbReference type="SUPFAM" id="SSF50978">
    <property type="entry name" value="WD40 repeat-like"/>
    <property type="match status" value="1"/>
</dbReference>
<evidence type="ECO:0000256" key="9">
    <source>
        <dbReference type="ARBA" id="ARBA00023295"/>
    </source>
</evidence>
<keyword evidence="8" id="KW-0325">Glycoprotein</keyword>
<evidence type="ECO:0000313" key="16">
    <source>
        <dbReference type="EMBL" id="KAK5175095.1"/>
    </source>
</evidence>
<dbReference type="SUPFAM" id="SSF51126">
    <property type="entry name" value="Pectin lyase-like"/>
    <property type="match status" value="1"/>
</dbReference>
<evidence type="ECO:0000256" key="14">
    <source>
        <dbReference type="SAM" id="MobiDB-lite"/>
    </source>
</evidence>
<evidence type="ECO:0000256" key="5">
    <source>
        <dbReference type="ARBA" id="ARBA00022729"/>
    </source>
</evidence>
<dbReference type="InterPro" id="IPR049566">
    <property type="entry name" value="WDR59_RTC1-like_RING_Znf"/>
</dbReference>
<dbReference type="InterPro" id="IPR019775">
    <property type="entry name" value="WD40_repeat_CS"/>
</dbReference>
<keyword evidence="11" id="KW-0862">Zinc</keyword>
<dbReference type="Pfam" id="PF17120">
    <property type="entry name" value="zf-RING_16"/>
    <property type="match status" value="1"/>
</dbReference>
<dbReference type="PANTHER" id="PTHR31736">
    <property type="match status" value="1"/>
</dbReference>
<evidence type="ECO:0000256" key="13">
    <source>
        <dbReference type="RuleBase" id="RU361169"/>
    </source>
</evidence>
<feature type="region of interest" description="Disordered" evidence="14">
    <location>
        <begin position="857"/>
        <end position="927"/>
    </location>
</feature>
<feature type="region of interest" description="Disordered" evidence="14">
    <location>
        <begin position="229"/>
        <end position="250"/>
    </location>
</feature>
<feature type="compositionally biased region" description="Polar residues" evidence="14">
    <location>
        <begin position="883"/>
        <end position="893"/>
    </location>
</feature>
<dbReference type="PROSITE" id="PS50294">
    <property type="entry name" value="WD_REPEATS_REGION"/>
    <property type="match status" value="1"/>
</dbReference>
<feature type="compositionally biased region" description="Polar residues" evidence="14">
    <location>
        <begin position="435"/>
        <end position="447"/>
    </location>
</feature>
<keyword evidence="3" id="KW-0964">Secreted</keyword>
<evidence type="ECO:0000256" key="10">
    <source>
        <dbReference type="ARBA" id="ARBA00023316"/>
    </source>
</evidence>
<feature type="compositionally biased region" description="Polar residues" evidence="14">
    <location>
        <begin position="389"/>
        <end position="408"/>
    </location>
</feature>
<keyword evidence="5" id="KW-0732">Signal</keyword>
<feature type="region of interest" description="Disordered" evidence="14">
    <location>
        <begin position="1012"/>
        <end position="1037"/>
    </location>
</feature>
<keyword evidence="4 12" id="KW-0853">WD repeat</keyword>